<dbReference type="InterPro" id="IPR016181">
    <property type="entry name" value="Acyl_CoA_acyltransferase"/>
</dbReference>
<dbReference type="SUPFAM" id="SSF55729">
    <property type="entry name" value="Acyl-CoA N-acyltransferases (Nat)"/>
    <property type="match status" value="1"/>
</dbReference>
<comment type="caution">
    <text evidence="2">The sequence shown here is derived from an EMBL/GenBank/DDBJ whole genome shotgun (WGS) entry which is preliminary data.</text>
</comment>
<dbReference type="EMBL" id="JAWXVI010000007">
    <property type="protein sequence ID" value="MDX6190432.1"/>
    <property type="molecule type" value="Genomic_DNA"/>
</dbReference>
<dbReference type="InterPro" id="IPR000182">
    <property type="entry name" value="GNAT_dom"/>
</dbReference>
<organism evidence="2 3">
    <name type="scientific">Flavobacterium cupriresistens</name>
    <dbReference type="NCBI Taxonomy" id="2893885"/>
    <lineage>
        <taxon>Bacteria</taxon>
        <taxon>Pseudomonadati</taxon>
        <taxon>Bacteroidota</taxon>
        <taxon>Flavobacteriia</taxon>
        <taxon>Flavobacteriales</taxon>
        <taxon>Flavobacteriaceae</taxon>
        <taxon>Flavobacterium</taxon>
    </lineage>
</organism>
<evidence type="ECO:0000313" key="2">
    <source>
        <dbReference type="EMBL" id="MDX6190432.1"/>
    </source>
</evidence>
<accession>A0ABU4RCX9</accession>
<keyword evidence="3" id="KW-1185">Reference proteome</keyword>
<gene>
    <name evidence="2" type="ORF">SGQ83_13805</name>
</gene>
<dbReference type="Proteomes" id="UP001273350">
    <property type="component" value="Unassembled WGS sequence"/>
</dbReference>
<evidence type="ECO:0000259" key="1">
    <source>
        <dbReference type="PROSITE" id="PS51186"/>
    </source>
</evidence>
<feature type="domain" description="N-acetyltransferase" evidence="1">
    <location>
        <begin position="4"/>
        <end position="154"/>
    </location>
</feature>
<evidence type="ECO:0000313" key="3">
    <source>
        <dbReference type="Proteomes" id="UP001273350"/>
    </source>
</evidence>
<reference evidence="2 3" key="1">
    <citation type="submission" date="2023-11" db="EMBL/GenBank/DDBJ databases">
        <title>Unpublished Manusciprt.</title>
        <authorList>
            <person name="Saticioglu I.B."/>
            <person name="Ay H."/>
            <person name="Ajmi N."/>
            <person name="Altun S."/>
            <person name="Duman M."/>
        </authorList>
    </citation>
    <scope>NUCLEOTIDE SEQUENCE [LARGE SCALE GENOMIC DNA]</scope>
    <source>
        <strain evidence="2 3">Fl-318</strain>
    </source>
</reference>
<dbReference type="RefSeq" id="WP_230004036.1">
    <property type="nucleotide sequence ID" value="NZ_CP087134.1"/>
</dbReference>
<protein>
    <submittedName>
        <fullName evidence="2">GNAT family N-acetyltransferase</fullName>
    </submittedName>
</protein>
<dbReference type="Pfam" id="PF13673">
    <property type="entry name" value="Acetyltransf_10"/>
    <property type="match status" value="1"/>
</dbReference>
<sequence>MKIIEKEVLSLQDKETLLQLWNNEYPVKLNYQAMHDFDLYLDALVEKKHYLLLDENSRIKGWAFTFLREGEDWFAIILDSDIQGSGNGRLLINELKKNKRSLNGWVIDHENDVKQNKEAYKSPLPFYIKNGFVVLEDKRYEGEKMSAVKINWKY</sequence>
<dbReference type="PROSITE" id="PS51186">
    <property type="entry name" value="GNAT"/>
    <property type="match status" value="1"/>
</dbReference>
<name>A0ABU4RCX9_9FLAO</name>
<proteinExistence type="predicted"/>
<dbReference type="Gene3D" id="3.40.630.30">
    <property type="match status" value="1"/>
</dbReference>